<evidence type="ECO:0000256" key="4">
    <source>
        <dbReference type="SAM" id="SignalP"/>
    </source>
</evidence>
<feature type="domain" description="Fibronectin type-III" evidence="5">
    <location>
        <begin position="672"/>
        <end position="766"/>
    </location>
</feature>
<proteinExistence type="predicted"/>
<dbReference type="InterPro" id="IPR013783">
    <property type="entry name" value="Ig-like_fold"/>
</dbReference>
<feature type="domain" description="Fibronectin type-III" evidence="5">
    <location>
        <begin position="249"/>
        <end position="355"/>
    </location>
</feature>
<dbReference type="InterPro" id="IPR036116">
    <property type="entry name" value="FN3_sf"/>
</dbReference>
<feature type="domain" description="Fibronectin type-III" evidence="5">
    <location>
        <begin position="767"/>
        <end position="868"/>
    </location>
</feature>
<feature type="chain" id="PRO_5008582969" description="Fibronectin type-III domain-containing protein" evidence="4">
    <location>
        <begin position="30"/>
        <end position="992"/>
    </location>
</feature>
<keyword evidence="3" id="KW-0812">Transmembrane</keyword>
<dbReference type="SMART" id="SM00060">
    <property type="entry name" value="FN3"/>
    <property type="match status" value="7"/>
</dbReference>
<feature type="non-terminal residue" evidence="6">
    <location>
        <position position="992"/>
    </location>
</feature>
<feature type="transmembrane region" description="Helical" evidence="3">
    <location>
        <begin position="873"/>
        <end position="896"/>
    </location>
</feature>
<feature type="compositionally biased region" description="Basic and acidic residues" evidence="2">
    <location>
        <begin position="961"/>
        <end position="974"/>
    </location>
</feature>
<keyword evidence="4" id="KW-0732">Signal</keyword>
<evidence type="ECO:0000256" key="1">
    <source>
        <dbReference type="ARBA" id="ARBA00022737"/>
    </source>
</evidence>
<dbReference type="Gene3D" id="2.60.40.10">
    <property type="entry name" value="Immunoglobulins"/>
    <property type="match status" value="6"/>
</dbReference>
<keyword evidence="3" id="KW-1133">Transmembrane helix</keyword>
<keyword evidence="3" id="KW-0472">Membrane</keyword>
<dbReference type="PANTHER" id="PTHR46708">
    <property type="entry name" value="TENASCIN"/>
    <property type="match status" value="1"/>
</dbReference>
<dbReference type="EMBL" id="GECZ01020155">
    <property type="protein sequence ID" value="JAS49614.1"/>
    <property type="molecule type" value="Transcribed_RNA"/>
</dbReference>
<reference evidence="6" key="1">
    <citation type="submission" date="2015-11" db="EMBL/GenBank/DDBJ databases">
        <title>De novo transcriptome assembly of four potential Pierce s Disease insect vectors from Arizona vineyards.</title>
        <authorList>
            <person name="Tassone E.E."/>
        </authorList>
    </citation>
    <scope>NUCLEOTIDE SEQUENCE</scope>
</reference>
<evidence type="ECO:0000256" key="3">
    <source>
        <dbReference type="SAM" id="Phobius"/>
    </source>
</evidence>
<dbReference type="AlphaFoldDB" id="A0A1B6FHK1"/>
<feature type="region of interest" description="Disordered" evidence="2">
    <location>
        <begin position="958"/>
        <end position="992"/>
    </location>
</feature>
<accession>A0A1B6FHK1</accession>
<keyword evidence="1" id="KW-0677">Repeat</keyword>
<dbReference type="CDD" id="cd00063">
    <property type="entry name" value="FN3"/>
    <property type="match status" value="4"/>
</dbReference>
<dbReference type="SUPFAM" id="SSF49265">
    <property type="entry name" value="Fibronectin type III"/>
    <property type="match status" value="5"/>
</dbReference>
<evidence type="ECO:0000313" key="6">
    <source>
        <dbReference type="EMBL" id="JAS49614.1"/>
    </source>
</evidence>
<feature type="domain" description="Fibronectin type-III" evidence="5">
    <location>
        <begin position="565"/>
        <end position="667"/>
    </location>
</feature>
<evidence type="ECO:0000259" key="5">
    <source>
        <dbReference type="PROSITE" id="PS50853"/>
    </source>
</evidence>
<protein>
    <recommendedName>
        <fullName evidence="5">Fibronectin type-III domain-containing protein</fullName>
    </recommendedName>
</protein>
<dbReference type="PROSITE" id="PS50853">
    <property type="entry name" value="FN3"/>
    <property type="match status" value="4"/>
</dbReference>
<sequence>MENSPCNLRSNRKRWLVMVCLVGLGAVSAEIDNKVRCGPGIYTPGVTIPSGDIILEYGSPLEIFCVLSPDVVSQGFNSSQLVFYHTSYRILPEFVTLVNESTARLYVEKPVPMEDMFYCKLINGTEECPVCLNSVAVGFKPQEVLNFSCISHNWDNLNCTWTPPLNYVKTKYTLVYYLPGRNGWKMRYPCPDDTDVKGKNYCFWDQSTIIPYRQPYEYYHFLMTGENKFGSLPPMRMRFHHYAYVLPSKAANLTYLEVTSSSVLIQWSVVFPMQNFPPGILQKVEYQSQWDSGNKWHAVDVSSLNKKSATHQLNVTGLQYANSLYELRVFMRSPMALGDHMWSEPATLTIKTKPTVPGAAPETDIGSFEVTTVGPTSRDVYVYWRRIPEYLYNGDFGDFYYKITVNEDGVPRNLQANETTFAYARFTGLSLNSYRFKIVSANKEGISKDYSEVYLPSQSKSLAEPLSFTKIAFDNDIYELSWKPPVTNRAISSYTIFWCDNNKDRPYQCTGTLNWTRVSSDVTIKNITVPDDKIYQFAISANTKTESSGMVWASCTVIHNKILGKMKSIWINRIGSTFIEVGWKLECSDRIGVVTGFLISYCPIVSPHNPECKVEAKNTTIKGEGTTMRGNVTNLTPYTIYMVMVAVMTKTSIGQWSDRLYNTTLEAAPDVAPLDVKVSNISNTSMLVQWTAPHSMNGVLRYYKVDYNGRSRKVEAMEGSHQAPTQVQLDNLDSFVLYNVSVSACTVACSVKSHPLQVRTAIGKPGKMERPGVNFVNSSQVEVTWQPPRYVAGLLDSYQVKIEVMDDKHNNTDILSCTGNQTQIPIEDCNSGGPHHKYSFSVRAVNYANDTAYYGPWSDAGEGNCYSAGTGDLWFIIWAVICLICISCVFIVAFLGKRLWERYEQMRTVEVKLPPGLAPVIEKASDPDYYSQLNLYGWGTIQPEEMKSISPPDQELLLQKKGVERETKDHDHTSVGEGEGDGDSSGCSSGHE</sequence>
<dbReference type="InterPro" id="IPR003961">
    <property type="entry name" value="FN3_dom"/>
</dbReference>
<dbReference type="Pfam" id="PF00041">
    <property type="entry name" value="fn3"/>
    <property type="match status" value="3"/>
</dbReference>
<name>A0A1B6FHK1_9HEMI</name>
<evidence type="ECO:0000256" key="2">
    <source>
        <dbReference type="SAM" id="MobiDB-lite"/>
    </source>
</evidence>
<dbReference type="InterPro" id="IPR050991">
    <property type="entry name" value="ECM_Regulatory_Proteins"/>
</dbReference>
<dbReference type="PANTHER" id="PTHR46708:SF2">
    <property type="entry name" value="FIBRONECTIN TYPE-III DOMAIN-CONTAINING PROTEIN"/>
    <property type="match status" value="1"/>
</dbReference>
<organism evidence="6">
    <name type="scientific">Cuerna arida</name>
    <dbReference type="NCBI Taxonomy" id="1464854"/>
    <lineage>
        <taxon>Eukaryota</taxon>
        <taxon>Metazoa</taxon>
        <taxon>Ecdysozoa</taxon>
        <taxon>Arthropoda</taxon>
        <taxon>Hexapoda</taxon>
        <taxon>Insecta</taxon>
        <taxon>Pterygota</taxon>
        <taxon>Neoptera</taxon>
        <taxon>Paraneoptera</taxon>
        <taxon>Hemiptera</taxon>
        <taxon>Auchenorrhyncha</taxon>
        <taxon>Membracoidea</taxon>
        <taxon>Cicadellidae</taxon>
        <taxon>Cicadellinae</taxon>
        <taxon>Proconiini</taxon>
        <taxon>Cuerna</taxon>
    </lineage>
</organism>
<feature type="signal peptide" evidence="4">
    <location>
        <begin position="1"/>
        <end position="29"/>
    </location>
</feature>
<gene>
    <name evidence="6" type="ORF">g.14062</name>
</gene>